<dbReference type="Gene3D" id="3.40.50.360">
    <property type="match status" value="1"/>
</dbReference>
<dbReference type="STRING" id="1697053.AKN87_00080"/>
<protein>
    <submittedName>
        <fullName evidence="3">NADPH-dependent FMN reductase</fullName>
    </submittedName>
</protein>
<accession>A0A0K1XFX7</accession>
<dbReference type="AlphaFoldDB" id="A0A0K1XFX7"/>
<evidence type="ECO:0000313" key="4">
    <source>
        <dbReference type="Proteomes" id="UP000063953"/>
    </source>
</evidence>
<dbReference type="SUPFAM" id="SSF52218">
    <property type="entry name" value="Flavoproteins"/>
    <property type="match status" value="1"/>
</dbReference>
<evidence type="ECO:0000256" key="1">
    <source>
        <dbReference type="ARBA" id="ARBA00022643"/>
    </source>
</evidence>
<name>A0A0K1XFX7_9GAMM</name>
<keyword evidence="4" id="KW-1185">Reference proteome</keyword>
<evidence type="ECO:0000313" key="3">
    <source>
        <dbReference type="EMBL" id="AKX60149.1"/>
    </source>
</evidence>
<evidence type="ECO:0000259" key="2">
    <source>
        <dbReference type="Pfam" id="PF03358"/>
    </source>
</evidence>
<dbReference type="EMBL" id="CP012365">
    <property type="protein sequence ID" value="AKX60149.1"/>
    <property type="molecule type" value="Genomic_DNA"/>
</dbReference>
<dbReference type="Pfam" id="PF03358">
    <property type="entry name" value="FMN_red"/>
    <property type="match status" value="1"/>
</dbReference>
<dbReference type="GO" id="GO:0005829">
    <property type="term" value="C:cytosol"/>
    <property type="evidence" value="ECO:0007669"/>
    <property type="project" value="TreeGrafter"/>
</dbReference>
<sequence>MLNLAVIAGSGRPDSQSKKVAQYLLARSQALQIASPDSQLIDLGGDPLPLWPSEDSQQRWPVIEQQLCKAEALIVISPEWHGMATPAIKNFFLYANQALLGHKATLLVGISAGVGGAYPISELRASGYKNCRIGYIPEHLIIRQVETVLNQAEPESDADQRIRTRADYALKILHAYATALTPIREALLQQQPNFATGM</sequence>
<dbReference type="Proteomes" id="UP000063953">
    <property type="component" value="Chromosome"/>
</dbReference>
<dbReference type="GO" id="GO:0010181">
    <property type="term" value="F:FMN binding"/>
    <property type="evidence" value="ECO:0007669"/>
    <property type="project" value="TreeGrafter"/>
</dbReference>
<dbReference type="InterPro" id="IPR005025">
    <property type="entry name" value="FMN_Rdtase-like_dom"/>
</dbReference>
<dbReference type="GO" id="GO:0016655">
    <property type="term" value="F:oxidoreductase activity, acting on NAD(P)H, quinone or similar compound as acceptor"/>
    <property type="evidence" value="ECO:0007669"/>
    <property type="project" value="UniProtKB-ARBA"/>
</dbReference>
<dbReference type="InterPro" id="IPR050712">
    <property type="entry name" value="NAD(P)H-dep_reductase"/>
</dbReference>
<organism evidence="3 4">
    <name type="scientific">Thiopseudomonas alkaliphila</name>
    <dbReference type="NCBI Taxonomy" id="1697053"/>
    <lineage>
        <taxon>Bacteria</taxon>
        <taxon>Pseudomonadati</taxon>
        <taxon>Pseudomonadota</taxon>
        <taxon>Gammaproteobacteria</taxon>
        <taxon>Pseudomonadales</taxon>
        <taxon>Pseudomonadaceae</taxon>
        <taxon>Thiopseudomonas</taxon>
    </lineage>
</organism>
<gene>
    <name evidence="3" type="ORF">AKN88_09585</name>
</gene>
<dbReference type="RefSeq" id="WP_053101450.1">
    <property type="nucleotide sequence ID" value="NZ_CP012365.1"/>
</dbReference>
<keyword evidence="1" id="KW-0285">Flavoprotein</keyword>
<dbReference type="PANTHER" id="PTHR30543:SF31">
    <property type="entry name" value="NADPH-DEPENDENT AZOREDUCTASE AZR"/>
    <property type="match status" value="1"/>
</dbReference>
<dbReference type="PANTHER" id="PTHR30543">
    <property type="entry name" value="CHROMATE REDUCTASE"/>
    <property type="match status" value="1"/>
</dbReference>
<proteinExistence type="predicted"/>
<keyword evidence="1" id="KW-0288">FMN</keyword>
<feature type="domain" description="NADPH-dependent FMN reductase-like" evidence="2">
    <location>
        <begin position="3"/>
        <end position="143"/>
    </location>
</feature>
<reference evidence="3 4" key="1">
    <citation type="journal article" date="2015" name="Genome Announc.">
        <title>Genome Sequences of Oblitimonas alkaliphila gen. nov. sp. nov. (Proposed), a Novel Bacterium of the Pseudomonadaceae Family.</title>
        <authorList>
            <person name="Lauer A.C."/>
            <person name="Nicholson A.C."/>
            <person name="Humrighouse B.W."/>
            <person name="Emery B."/>
            <person name="Drobish A."/>
            <person name="Juieng P."/>
            <person name="Loparev V."/>
            <person name="McQuiston J.R."/>
        </authorList>
    </citation>
    <scope>NUCLEOTIDE SEQUENCE [LARGE SCALE GENOMIC DNA]</scope>
    <source>
        <strain evidence="3 4">E5571</strain>
    </source>
</reference>
<dbReference type="InterPro" id="IPR029039">
    <property type="entry name" value="Flavoprotein-like_sf"/>
</dbReference>